<dbReference type="Pfam" id="PF13516">
    <property type="entry name" value="LRR_6"/>
    <property type="match status" value="2"/>
</dbReference>
<protein>
    <submittedName>
        <fullName evidence="2">Nalp (Nacht leucine rich repeat and pyrin domain containing)</fullName>
    </submittedName>
</protein>
<evidence type="ECO:0000313" key="3">
    <source>
        <dbReference type="Proteomes" id="UP000728185"/>
    </source>
</evidence>
<dbReference type="InterPro" id="IPR052394">
    <property type="entry name" value="LRR-containing"/>
</dbReference>
<dbReference type="SMART" id="SM00368">
    <property type="entry name" value="LRR_RI"/>
    <property type="match status" value="7"/>
</dbReference>
<organism evidence="2 3">
    <name type="scientific">Fasciolopsis buskii</name>
    <dbReference type="NCBI Taxonomy" id="27845"/>
    <lineage>
        <taxon>Eukaryota</taxon>
        <taxon>Metazoa</taxon>
        <taxon>Spiralia</taxon>
        <taxon>Lophotrochozoa</taxon>
        <taxon>Platyhelminthes</taxon>
        <taxon>Trematoda</taxon>
        <taxon>Digenea</taxon>
        <taxon>Plagiorchiida</taxon>
        <taxon>Echinostomata</taxon>
        <taxon>Echinostomatoidea</taxon>
        <taxon>Fasciolidae</taxon>
        <taxon>Fasciolopsis</taxon>
    </lineage>
</organism>
<feature type="region of interest" description="Disordered" evidence="1">
    <location>
        <begin position="622"/>
        <end position="656"/>
    </location>
</feature>
<name>A0A8E0RPG0_9TREM</name>
<dbReference type="AlphaFoldDB" id="A0A8E0RPG0"/>
<sequence length="682" mass="77640">MILHPDQGMNGELDRIEDQMTTDWVNRLNRAEGIVIFQRTPFENRRAEAVANMTNRCKEARISEQNAAHGMSRKTESSVLCENPSETSFFDAELADLVEDDLMSVRSGATTQSSNHRGHTRSSASVANTLVKLYTRACRRRKLHSKTQIKERLALLCTDSIYDLRELDLDEEQLRPILDVIKKSYRLSKLDLSFNEIHSEGLNYLKPILLEAAFLTFLNISGIQLDFQGTVILKSLLKENTPLETLIVTDNKLNDRCVQEMAKGLKKNTRLHKLDLSRNNIDSLGAIALCQALRDNSTLTWLNVHWNRVHLDGAVEFGNLLKVNSGIQYLDLSWNGCAYSGCESISNALRRNHSLTELDLRANRVDLKCMIALSGFLNYNRTLKTIRLGVNPLTIVGIQQFAESLERSTVSGLEVLDLQGQTINEKIAQQFHRISLIRKLTILNSNCVEWRPQLGKQAKQDPVSFIMNYLNKHGMRVVDLYRLIDTRRVGVLTRADFAAGITKIKIPMNPSELETLLDYVDQDNTDQISFQMLSSRLYLYRVSIRDQLRIRAREFSKHQLDQSRIFVRPDGLDDLEKPPQGFPSKMTNQKKVSRSLNRLTEEVQLAKREACCLSTSHSIKDQSKTSFPEIKDQQTTPKKMSEDKKTLAKAPSTDASNEELVTVPVLEIFNRKDIEELTKYAG</sequence>
<reference evidence="2" key="1">
    <citation type="submission" date="2019-05" db="EMBL/GenBank/DDBJ databases">
        <title>Annotation for the trematode Fasciolopsis buski.</title>
        <authorList>
            <person name="Choi Y.-J."/>
        </authorList>
    </citation>
    <scope>NUCLEOTIDE SEQUENCE</scope>
    <source>
        <strain evidence="2">HT</strain>
        <tissue evidence="2">Whole worm</tissue>
    </source>
</reference>
<dbReference type="PANTHER" id="PTHR24114">
    <property type="entry name" value="LEUCINE RICH REPEAT FAMILY PROTEIN"/>
    <property type="match status" value="1"/>
</dbReference>
<dbReference type="InterPro" id="IPR032675">
    <property type="entry name" value="LRR_dom_sf"/>
</dbReference>
<dbReference type="InterPro" id="IPR001611">
    <property type="entry name" value="Leu-rich_rpt"/>
</dbReference>
<dbReference type="Gene3D" id="3.80.10.10">
    <property type="entry name" value="Ribonuclease Inhibitor"/>
    <property type="match status" value="3"/>
</dbReference>
<comment type="caution">
    <text evidence="2">The sequence shown here is derived from an EMBL/GenBank/DDBJ whole genome shotgun (WGS) entry which is preliminary data.</text>
</comment>
<dbReference type="PROSITE" id="PS51450">
    <property type="entry name" value="LRR"/>
    <property type="match status" value="2"/>
</dbReference>
<dbReference type="Gene3D" id="1.10.238.10">
    <property type="entry name" value="EF-hand"/>
    <property type="match status" value="1"/>
</dbReference>
<dbReference type="SUPFAM" id="SSF52047">
    <property type="entry name" value="RNI-like"/>
    <property type="match status" value="1"/>
</dbReference>
<dbReference type="InterPro" id="IPR011992">
    <property type="entry name" value="EF-hand-dom_pair"/>
</dbReference>
<dbReference type="OrthoDB" id="120976at2759"/>
<feature type="region of interest" description="Disordered" evidence="1">
    <location>
        <begin position="570"/>
        <end position="592"/>
    </location>
</feature>
<evidence type="ECO:0000313" key="2">
    <source>
        <dbReference type="EMBL" id="KAA0187992.1"/>
    </source>
</evidence>
<keyword evidence="3" id="KW-1185">Reference proteome</keyword>
<evidence type="ECO:0000256" key="1">
    <source>
        <dbReference type="SAM" id="MobiDB-lite"/>
    </source>
</evidence>
<proteinExistence type="predicted"/>
<accession>A0A8E0RPG0</accession>
<dbReference type="Proteomes" id="UP000728185">
    <property type="component" value="Unassembled WGS sequence"/>
</dbReference>
<dbReference type="EMBL" id="LUCM01008723">
    <property type="protein sequence ID" value="KAA0187992.1"/>
    <property type="molecule type" value="Genomic_DNA"/>
</dbReference>
<dbReference type="PANTHER" id="PTHR24114:SF2">
    <property type="entry name" value="F-BOX DOMAIN-CONTAINING PROTEIN-RELATED"/>
    <property type="match status" value="1"/>
</dbReference>
<dbReference type="SUPFAM" id="SSF47473">
    <property type="entry name" value="EF-hand"/>
    <property type="match status" value="1"/>
</dbReference>
<gene>
    <name evidence="2" type="ORF">FBUS_01410</name>
</gene>